<evidence type="ECO:0000313" key="7">
    <source>
        <dbReference type="EMBL" id="KXI13041.1"/>
    </source>
</evidence>
<evidence type="ECO:0000256" key="1">
    <source>
        <dbReference type="ARBA" id="ARBA00001966"/>
    </source>
</evidence>
<keyword evidence="4" id="KW-0408">Iron</keyword>
<keyword evidence="3" id="KW-0479">Metal-binding</keyword>
<dbReference type="SUPFAM" id="SSF102114">
    <property type="entry name" value="Radical SAM enzymes"/>
    <property type="match status" value="1"/>
</dbReference>
<dbReference type="CDD" id="cd01335">
    <property type="entry name" value="Radical_SAM"/>
    <property type="match status" value="1"/>
</dbReference>
<dbReference type="GO" id="GO:0046872">
    <property type="term" value="F:metal ion binding"/>
    <property type="evidence" value="ECO:0007669"/>
    <property type="project" value="UniProtKB-KW"/>
</dbReference>
<dbReference type="Pfam" id="PF04055">
    <property type="entry name" value="Radical_SAM"/>
    <property type="match status" value="1"/>
</dbReference>
<dbReference type="GO" id="GO:0003824">
    <property type="term" value="F:catalytic activity"/>
    <property type="evidence" value="ECO:0007669"/>
    <property type="project" value="InterPro"/>
</dbReference>
<protein>
    <submittedName>
        <fullName evidence="7">Radical SAM domain protein</fullName>
    </submittedName>
</protein>
<dbReference type="SFLD" id="SFLDS00029">
    <property type="entry name" value="Radical_SAM"/>
    <property type="match status" value="1"/>
</dbReference>
<feature type="domain" description="Radical SAM core" evidence="6">
    <location>
        <begin position="11"/>
        <end position="247"/>
    </location>
</feature>
<dbReference type="SMART" id="SM00729">
    <property type="entry name" value="Elp3"/>
    <property type="match status" value="1"/>
</dbReference>
<dbReference type="Proteomes" id="UP000070326">
    <property type="component" value="Unassembled WGS sequence"/>
</dbReference>
<dbReference type="AlphaFoldDB" id="A0A135YUK8"/>
<proteinExistence type="predicted"/>
<dbReference type="InterPro" id="IPR006638">
    <property type="entry name" value="Elp3/MiaA/NifB-like_rSAM"/>
</dbReference>
<dbReference type="GO" id="GO:0051536">
    <property type="term" value="F:iron-sulfur cluster binding"/>
    <property type="evidence" value="ECO:0007669"/>
    <property type="project" value="UniProtKB-KW"/>
</dbReference>
<reference evidence="7 8" key="1">
    <citation type="submission" date="2016-02" db="EMBL/GenBank/DDBJ databases">
        <authorList>
            <person name="Wen L."/>
            <person name="He K."/>
            <person name="Yang H."/>
        </authorList>
    </citation>
    <scope>NUCLEOTIDE SEQUENCE [LARGE SCALE GENOMIC DNA]</scope>
    <source>
        <strain evidence="7 8">MJR8628A</strain>
    </source>
</reference>
<dbReference type="InterPro" id="IPR058240">
    <property type="entry name" value="rSAM_sf"/>
</dbReference>
<accession>A0A135YUK8</accession>
<dbReference type="Gene3D" id="3.20.20.70">
    <property type="entry name" value="Aldolase class I"/>
    <property type="match status" value="1"/>
</dbReference>
<keyword evidence="2" id="KW-0949">S-adenosyl-L-methionine</keyword>
<dbReference type="SFLD" id="SFLDG01082">
    <property type="entry name" value="B12-binding_domain_containing"/>
    <property type="match status" value="1"/>
</dbReference>
<evidence type="ECO:0000313" key="8">
    <source>
        <dbReference type="Proteomes" id="UP000070326"/>
    </source>
</evidence>
<dbReference type="InterPro" id="IPR007197">
    <property type="entry name" value="rSAM"/>
</dbReference>
<organism evidence="7 8">
    <name type="scientific">Peptostreptococcus anaerobius</name>
    <dbReference type="NCBI Taxonomy" id="1261"/>
    <lineage>
        <taxon>Bacteria</taxon>
        <taxon>Bacillati</taxon>
        <taxon>Bacillota</taxon>
        <taxon>Clostridia</taxon>
        <taxon>Peptostreptococcales</taxon>
        <taxon>Peptostreptococcaceae</taxon>
        <taxon>Peptostreptococcus</taxon>
    </lineage>
</organism>
<comment type="cofactor">
    <cofactor evidence="1">
        <name>[4Fe-4S] cluster</name>
        <dbReference type="ChEBI" id="CHEBI:49883"/>
    </cofactor>
</comment>
<evidence type="ECO:0000256" key="3">
    <source>
        <dbReference type="ARBA" id="ARBA00022723"/>
    </source>
</evidence>
<dbReference type="SFLD" id="SFLDG01095">
    <property type="entry name" value="Uncharacterised_Radical_SAM_Su"/>
    <property type="match status" value="1"/>
</dbReference>
<dbReference type="PANTHER" id="PTHR43409:SF4">
    <property type="entry name" value="RADICAL SAM SUPERFAMILY PROTEIN"/>
    <property type="match status" value="1"/>
</dbReference>
<evidence type="ECO:0000256" key="5">
    <source>
        <dbReference type="ARBA" id="ARBA00023014"/>
    </source>
</evidence>
<dbReference type="EMBL" id="LSQZ01000035">
    <property type="protein sequence ID" value="KXI13041.1"/>
    <property type="molecule type" value="Genomic_DNA"/>
</dbReference>
<evidence type="ECO:0000256" key="4">
    <source>
        <dbReference type="ARBA" id="ARBA00023004"/>
    </source>
</evidence>
<name>A0A135YUK8_9FIRM</name>
<dbReference type="STRING" id="1261.HMPREF3195_00934"/>
<sequence length="301" mass="34900">MFMKYDEQIYRPPKEYKSILLQVTSGCTHNKCKFCGMYRYTNFKMESLDQIEEDVIEASQHPYYRGVKRVFLLNGNPFVLKTERLLKIADIIHKHLPQVEVICMYSSIKDIENKSDQELKMLKDAGINDLYLGIESGNQEALEFINKGNTVEEAITQMKRLDKFDYNYYAMILTGLMGRGVDKAIENGRLTGLMLSQVNTRGIFPMSVTLVPGTELWDLNRRGEYEEATEYDRLIELRSILENLHPQKTSLLSSAHNSNTMYIKGIAPRDNDKMIKEIDDILSEASPEEMQDWIDRGRIRL</sequence>
<evidence type="ECO:0000256" key="2">
    <source>
        <dbReference type="ARBA" id="ARBA00022691"/>
    </source>
</evidence>
<dbReference type="eggNOG" id="COG1032">
    <property type="taxonomic scope" value="Bacteria"/>
</dbReference>
<gene>
    <name evidence="7" type="ORF">HMPREF3195_00934</name>
</gene>
<keyword evidence="5" id="KW-0411">Iron-sulfur</keyword>
<dbReference type="PROSITE" id="PS51918">
    <property type="entry name" value="RADICAL_SAM"/>
    <property type="match status" value="1"/>
</dbReference>
<dbReference type="PATRIC" id="fig|1261.3.peg.46"/>
<dbReference type="InterPro" id="IPR051198">
    <property type="entry name" value="BchE-like"/>
</dbReference>
<comment type="caution">
    <text evidence="7">The sequence shown here is derived from an EMBL/GenBank/DDBJ whole genome shotgun (WGS) entry which is preliminary data.</text>
</comment>
<dbReference type="PANTHER" id="PTHR43409">
    <property type="entry name" value="ANAEROBIC MAGNESIUM-PROTOPORPHYRIN IX MONOMETHYL ESTER CYCLASE-RELATED"/>
    <property type="match status" value="1"/>
</dbReference>
<evidence type="ECO:0000259" key="6">
    <source>
        <dbReference type="PROSITE" id="PS51918"/>
    </source>
</evidence>
<dbReference type="InterPro" id="IPR013785">
    <property type="entry name" value="Aldolase_TIM"/>
</dbReference>